<dbReference type="GO" id="GO:0044877">
    <property type="term" value="F:protein-containing complex binding"/>
    <property type="evidence" value="ECO:0007669"/>
    <property type="project" value="TreeGrafter"/>
</dbReference>
<evidence type="ECO:0000313" key="3">
    <source>
        <dbReference type="Proteomes" id="UP000318542"/>
    </source>
</evidence>
<organism evidence="2 3">
    <name type="scientific">Tepidimonas thermarum</name>
    <dbReference type="NCBI Taxonomy" id="335431"/>
    <lineage>
        <taxon>Bacteria</taxon>
        <taxon>Pseudomonadati</taxon>
        <taxon>Pseudomonadota</taxon>
        <taxon>Betaproteobacteria</taxon>
        <taxon>Burkholderiales</taxon>
        <taxon>Tepidimonas</taxon>
    </lineage>
</organism>
<protein>
    <submittedName>
        <fullName evidence="2">HpnA: hopanoid-associated sugar epimerase</fullName>
    </submittedName>
</protein>
<dbReference type="AlphaFoldDB" id="A0A554WWN5"/>
<reference evidence="2 3" key="1">
    <citation type="submission" date="2019-07" db="EMBL/GenBank/DDBJ databases">
        <title>Tepidimonas thermarum AA-1 draft genome.</title>
        <authorList>
            <person name="Da Costa M.S."/>
            <person name="Froufe H.J.C."/>
            <person name="Egas C."/>
            <person name="Albuquerque L."/>
        </authorList>
    </citation>
    <scope>NUCLEOTIDE SEQUENCE [LARGE SCALE GENOMIC DNA]</scope>
    <source>
        <strain evidence="2 3">AA-1</strain>
    </source>
</reference>
<dbReference type="EMBL" id="VJOL01000073">
    <property type="protein sequence ID" value="TSE27989.1"/>
    <property type="molecule type" value="Genomic_DNA"/>
</dbReference>
<evidence type="ECO:0000313" key="2">
    <source>
        <dbReference type="EMBL" id="TSE27989.1"/>
    </source>
</evidence>
<dbReference type="OrthoDB" id="5292533at2"/>
<name>A0A554WWN5_9BURK</name>
<feature type="domain" description="NAD(P)-binding" evidence="1">
    <location>
        <begin position="8"/>
        <end position="153"/>
    </location>
</feature>
<keyword evidence="3" id="KW-1185">Reference proteome</keyword>
<sequence length="317" mass="34334">MKHVLVLGGTGFVGRHVCEQLTRRGVRATVPTRHPEHAKGVQMLPMVDVVTADVHDDRVLARLLPGHDAVVNLIAVLHGNRERFEQVHVGLPQRLAEAMLAAGVQRLVHVSALGADPNGPSLYLRSKGEGEAALRHTAAGLALTILRPSVIFGAEDRFLNVFARLQRALPVVPLAAADARFQPVWVADVARAIVECLLRDETIGQTYEGVGPEVWTLGDLVRLAGRLSGHPRPVIGLPRALGYFQALLMQLLPGEPLMTTDNLRSMEVDNVATGTLPTLHELGIVPSAVEPVAARYLDLDGPADPLIDKRRTAHLRH</sequence>
<comment type="caution">
    <text evidence="2">The sequence shown here is derived from an EMBL/GenBank/DDBJ whole genome shotgun (WGS) entry which is preliminary data.</text>
</comment>
<dbReference type="InterPro" id="IPR036291">
    <property type="entry name" value="NAD(P)-bd_dom_sf"/>
</dbReference>
<dbReference type="SUPFAM" id="SSF51735">
    <property type="entry name" value="NAD(P)-binding Rossmann-fold domains"/>
    <property type="match status" value="1"/>
</dbReference>
<dbReference type="PANTHER" id="PTHR12126">
    <property type="entry name" value="NADH-UBIQUINONE OXIDOREDUCTASE 39 KDA SUBUNIT-RELATED"/>
    <property type="match status" value="1"/>
</dbReference>
<proteinExistence type="predicted"/>
<dbReference type="RefSeq" id="WP_143904312.1">
    <property type="nucleotide sequence ID" value="NZ_VJOL01000073.1"/>
</dbReference>
<gene>
    <name evidence="2" type="ORF">Tther_02452</name>
</gene>
<accession>A0A554WWN5</accession>
<dbReference type="InterPro" id="IPR051207">
    <property type="entry name" value="ComplexI_NDUFA9_subunit"/>
</dbReference>
<dbReference type="Pfam" id="PF13460">
    <property type="entry name" value="NAD_binding_10"/>
    <property type="match status" value="1"/>
</dbReference>
<dbReference type="CDD" id="cd05271">
    <property type="entry name" value="NDUFA9_like_SDR_a"/>
    <property type="match status" value="1"/>
</dbReference>
<dbReference type="Proteomes" id="UP000318542">
    <property type="component" value="Unassembled WGS sequence"/>
</dbReference>
<dbReference type="PANTHER" id="PTHR12126:SF11">
    <property type="entry name" value="NADH DEHYDROGENASE [UBIQUINONE] 1 ALPHA SUBCOMPLEX SUBUNIT 9, MITOCHONDRIAL"/>
    <property type="match status" value="1"/>
</dbReference>
<dbReference type="InterPro" id="IPR016040">
    <property type="entry name" value="NAD(P)-bd_dom"/>
</dbReference>
<evidence type="ECO:0000259" key="1">
    <source>
        <dbReference type="Pfam" id="PF13460"/>
    </source>
</evidence>
<dbReference type="Gene3D" id="3.40.50.720">
    <property type="entry name" value="NAD(P)-binding Rossmann-like Domain"/>
    <property type="match status" value="1"/>
</dbReference>